<accession>A0A0F9HDA2</accession>
<comment type="caution">
    <text evidence="2">The sequence shown here is derived from an EMBL/GenBank/DDBJ whole genome shotgun (WGS) entry which is preliminary data.</text>
</comment>
<sequence length="95" mass="10553">MCGPVGGYTFLGLGLLIVISLPPRPLTVRIPTFGGPTCRSGGLKRLRREERAFFVTVFRVRTPMNLRAFLTTFFPTFLTALATFLWTTIIVTLSS</sequence>
<reference evidence="2" key="1">
    <citation type="journal article" date="2015" name="Nature">
        <title>Complex archaea that bridge the gap between prokaryotes and eukaryotes.</title>
        <authorList>
            <person name="Spang A."/>
            <person name="Saw J.H."/>
            <person name="Jorgensen S.L."/>
            <person name="Zaremba-Niedzwiedzka K."/>
            <person name="Martijn J."/>
            <person name="Lind A.E."/>
            <person name="van Eijk R."/>
            <person name="Schleper C."/>
            <person name="Guy L."/>
            <person name="Ettema T.J."/>
        </authorList>
    </citation>
    <scope>NUCLEOTIDE SEQUENCE</scope>
</reference>
<feature type="transmembrane region" description="Helical" evidence="1">
    <location>
        <begin position="6"/>
        <end position="23"/>
    </location>
</feature>
<dbReference type="AlphaFoldDB" id="A0A0F9HDA2"/>
<feature type="non-terminal residue" evidence="2">
    <location>
        <position position="95"/>
    </location>
</feature>
<feature type="transmembrane region" description="Helical" evidence="1">
    <location>
        <begin position="68"/>
        <end position="93"/>
    </location>
</feature>
<keyword evidence="1" id="KW-0812">Transmembrane</keyword>
<protein>
    <submittedName>
        <fullName evidence="2">Uncharacterized protein</fullName>
    </submittedName>
</protein>
<gene>
    <name evidence="2" type="ORF">LCGC14_2078240</name>
</gene>
<organism evidence="2">
    <name type="scientific">marine sediment metagenome</name>
    <dbReference type="NCBI Taxonomy" id="412755"/>
    <lineage>
        <taxon>unclassified sequences</taxon>
        <taxon>metagenomes</taxon>
        <taxon>ecological metagenomes</taxon>
    </lineage>
</organism>
<keyword evidence="1" id="KW-0472">Membrane</keyword>
<dbReference type="EMBL" id="LAZR01025068">
    <property type="protein sequence ID" value="KKL73107.1"/>
    <property type="molecule type" value="Genomic_DNA"/>
</dbReference>
<evidence type="ECO:0000313" key="2">
    <source>
        <dbReference type="EMBL" id="KKL73107.1"/>
    </source>
</evidence>
<proteinExistence type="predicted"/>
<keyword evidence="1" id="KW-1133">Transmembrane helix</keyword>
<name>A0A0F9HDA2_9ZZZZ</name>
<evidence type="ECO:0000256" key="1">
    <source>
        <dbReference type="SAM" id="Phobius"/>
    </source>
</evidence>